<dbReference type="PANTHER" id="PTHR35271">
    <property type="entry name" value="ABC TRANSPORTER, SUBSTRATE-BINDING LIPOPROTEIN-RELATED"/>
    <property type="match status" value="1"/>
</dbReference>
<protein>
    <submittedName>
        <fullName evidence="2">ABC transporter substrate-binding protein</fullName>
    </submittedName>
</protein>
<comment type="caution">
    <text evidence="2">The sequence shown here is derived from an EMBL/GenBank/DDBJ whole genome shotgun (WGS) entry which is preliminary data.</text>
</comment>
<evidence type="ECO:0000313" key="3">
    <source>
        <dbReference type="Proteomes" id="UP000471751"/>
    </source>
</evidence>
<dbReference type="EMBL" id="JAAHBT010000009">
    <property type="protein sequence ID" value="NES08621.1"/>
    <property type="molecule type" value="Genomic_DNA"/>
</dbReference>
<accession>A0A6I5RLN0</accession>
<dbReference type="Proteomes" id="UP000471751">
    <property type="component" value="Unassembled WGS sequence"/>
</dbReference>
<dbReference type="PANTHER" id="PTHR35271:SF1">
    <property type="entry name" value="ABC TRANSPORTER, SUBSTRATE-BINDING LIPOPROTEIN"/>
    <property type="match status" value="1"/>
</dbReference>
<proteinExistence type="predicted"/>
<dbReference type="InterPro" id="IPR007487">
    <property type="entry name" value="ABC_transpt-TYRBP-like"/>
</dbReference>
<organism evidence="2 3">
    <name type="scientific">Pseudomonas laurentiana</name>
    <dbReference type="NCBI Taxonomy" id="2364649"/>
    <lineage>
        <taxon>Bacteria</taxon>
        <taxon>Pseudomonadati</taxon>
        <taxon>Pseudomonadota</taxon>
        <taxon>Gammaproteobacteria</taxon>
        <taxon>Pseudomonadales</taxon>
        <taxon>Pseudomonadaceae</taxon>
        <taxon>Pseudomonas</taxon>
    </lineage>
</organism>
<feature type="signal peptide" evidence="1">
    <location>
        <begin position="1"/>
        <end position="20"/>
    </location>
</feature>
<keyword evidence="3" id="KW-1185">Reference proteome</keyword>
<sequence length="296" mass="32900">MRRFMGALLLAWLWSLTAAAQDILLTAATDSPGVRTFVHALEQQRRADQVRFLPVAELPAPGRMNPATRLILLDTAALDWRLAETAGPPALALRISRVQANQRLGRLPPPYLSMLWSDPPPARQLRLIRYLLPQARRIGVLYSEHSRFLLDELNQSARLLGLRINAQAWPDPRDNRPLQALLQDSDVVLGLDDPNLYNPRTVKNLLLSSYARQMPLIGPTAGFVKAGGLASTFSDQQDWLRVLDRLLDQAPAKWPRTHYPEHFGVVGNPQVARALGLEPIDPVAATKVLAEGEPTP</sequence>
<gene>
    <name evidence="2" type="ORF">G3O07_00980</name>
</gene>
<keyword evidence="1" id="KW-0732">Signal</keyword>
<dbReference type="RefSeq" id="WP_163931554.1">
    <property type="nucleotide sequence ID" value="NZ_BMQU01000016.1"/>
</dbReference>
<evidence type="ECO:0000313" key="2">
    <source>
        <dbReference type="EMBL" id="NES08621.1"/>
    </source>
</evidence>
<reference evidence="2 3" key="1">
    <citation type="submission" date="2020-02" db="EMBL/GenBank/DDBJ databases">
        <title>Broccoli isolated Pseudomonas sp.</title>
        <authorList>
            <person name="Fujikawa T."/>
            <person name="Sawada H."/>
        </authorList>
    </citation>
    <scope>NUCLEOTIDE SEQUENCE [LARGE SCALE GENOMIC DNA]</scope>
    <source>
        <strain evidence="2 3">JCM 32154</strain>
    </source>
</reference>
<dbReference type="Gene3D" id="3.40.50.2300">
    <property type="match status" value="1"/>
</dbReference>
<dbReference type="Pfam" id="PF04392">
    <property type="entry name" value="ABC_sub_bind"/>
    <property type="match status" value="1"/>
</dbReference>
<name>A0A6I5RLN0_9PSED</name>
<dbReference type="AlphaFoldDB" id="A0A6I5RLN0"/>
<evidence type="ECO:0000256" key="1">
    <source>
        <dbReference type="SAM" id="SignalP"/>
    </source>
</evidence>
<feature type="chain" id="PRO_5026065790" evidence="1">
    <location>
        <begin position="21"/>
        <end position="296"/>
    </location>
</feature>